<evidence type="ECO:0000256" key="1">
    <source>
        <dbReference type="SAM" id="SignalP"/>
    </source>
</evidence>
<accession>A0A843WZZ0</accession>
<keyword evidence="1" id="KW-0732">Signal</keyword>
<comment type="caution">
    <text evidence="2">The sequence shown here is derived from an EMBL/GenBank/DDBJ whole genome shotgun (WGS) entry which is preliminary data.</text>
</comment>
<keyword evidence="3" id="KW-1185">Reference proteome</keyword>
<evidence type="ECO:0000313" key="3">
    <source>
        <dbReference type="Proteomes" id="UP000652761"/>
    </source>
</evidence>
<dbReference type="Proteomes" id="UP000652761">
    <property type="component" value="Unassembled WGS sequence"/>
</dbReference>
<proteinExistence type="predicted"/>
<gene>
    <name evidence="2" type="ORF">Taro_046873</name>
</gene>
<reference evidence="2" key="1">
    <citation type="submission" date="2017-07" db="EMBL/GenBank/DDBJ databases">
        <title>Taro Niue Genome Assembly and Annotation.</title>
        <authorList>
            <person name="Atibalentja N."/>
            <person name="Keating K."/>
            <person name="Fields C.J."/>
        </authorList>
    </citation>
    <scope>NUCLEOTIDE SEQUENCE</scope>
    <source>
        <strain evidence="2">Niue_2</strain>
        <tissue evidence="2">Leaf</tissue>
    </source>
</reference>
<name>A0A843WZZ0_COLES</name>
<protein>
    <submittedName>
        <fullName evidence="2">Uncharacterized protein</fullName>
    </submittedName>
</protein>
<dbReference type="EMBL" id="NMUH01005893">
    <property type="protein sequence ID" value="MQM13946.1"/>
    <property type="molecule type" value="Genomic_DNA"/>
</dbReference>
<sequence length="152" mass="17031">MGLQPCGLKEWCWLVSTVLDLLSFPIETVTCKAHPFFFQVKKSRRVLVPLLVQNRIAAGLGLRHQQSCLGLVGRERRAQSAHWFTVCEHDGGSCRILNAIVLEVTFMLPLFWVVWLHARRMVCAGQPAGISDEKATAYTDAFLSRQLGPSHS</sequence>
<feature type="signal peptide" evidence="1">
    <location>
        <begin position="1"/>
        <end position="23"/>
    </location>
</feature>
<feature type="chain" id="PRO_5032282677" evidence="1">
    <location>
        <begin position="24"/>
        <end position="152"/>
    </location>
</feature>
<evidence type="ECO:0000313" key="2">
    <source>
        <dbReference type="EMBL" id="MQM13946.1"/>
    </source>
</evidence>
<dbReference type="AlphaFoldDB" id="A0A843WZZ0"/>
<organism evidence="2 3">
    <name type="scientific">Colocasia esculenta</name>
    <name type="common">Wild taro</name>
    <name type="synonym">Arum esculentum</name>
    <dbReference type="NCBI Taxonomy" id="4460"/>
    <lineage>
        <taxon>Eukaryota</taxon>
        <taxon>Viridiplantae</taxon>
        <taxon>Streptophyta</taxon>
        <taxon>Embryophyta</taxon>
        <taxon>Tracheophyta</taxon>
        <taxon>Spermatophyta</taxon>
        <taxon>Magnoliopsida</taxon>
        <taxon>Liliopsida</taxon>
        <taxon>Araceae</taxon>
        <taxon>Aroideae</taxon>
        <taxon>Colocasieae</taxon>
        <taxon>Colocasia</taxon>
    </lineage>
</organism>